<dbReference type="Pfam" id="PF00700">
    <property type="entry name" value="Flagellin_C"/>
    <property type="match status" value="1"/>
</dbReference>
<reference evidence="6 7" key="1">
    <citation type="submission" date="2016-05" db="EMBL/GenBank/DDBJ databases">
        <title>Microbial solvent formation.</title>
        <authorList>
            <person name="Poehlein A."/>
            <person name="Montoya Solano J.D."/>
            <person name="Flitsch S."/>
            <person name="Krabben P."/>
            <person name="Duerre P."/>
            <person name="Daniel R."/>
        </authorList>
    </citation>
    <scope>NUCLEOTIDE SEQUENCE [LARGE SCALE GENOMIC DNA]</scope>
    <source>
        <strain evidence="6 7">DSM 2619</strain>
    </source>
</reference>
<evidence type="ECO:0000259" key="5">
    <source>
        <dbReference type="Pfam" id="PF00700"/>
    </source>
</evidence>
<comment type="subcellular location">
    <subcellularLocation>
        <location evidence="1">Bacterial flagellum</location>
    </subcellularLocation>
</comment>
<dbReference type="Proteomes" id="UP000190890">
    <property type="component" value="Unassembled WGS sequence"/>
</dbReference>
<dbReference type="SUPFAM" id="SSF64518">
    <property type="entry name" value="Phase 1 flagellin"/>
    <property type="match status" value="1"/>
</dbReference>
<feature type="domain" description="Flagellin N-terminal" evidence="4">
    <location>
        <begin position="8"/>
        <end position="140"/>
    </location>
</feature>
<dbReference type="PANTHER" id="PTHR42792:SF1">
    <property type="entry name" value="FLAGELLAR HOOK-ASSOCIATED PROTEIN 3"/>
    <property type="match status" value="1"/>
</dbReference>
<dbReference type="InterPro" id="IPR046358">
    <property type="entry name" value="Flagellin_C"/>
</dbReference>
<sequence length="397" mass="42778">MPRITSSILVANYMNNMKRNLGKMSTLQNQLSSGNVIKRASENPYTATRIMQLNSEISANKQYNSNIKDTSNWLDTTDTALSQAGNVLSRIRELMVKAGNGAYGKDEISTIKDEVVEKVKQLGTILNSSFDGDYIFGGTKSNSKPIIVSDDGTISYADKNGNALPCKSDGTKITSTTKTATKIEQVGTDIKISYTNTVAPATGTDTVSTIKSAGPPVVLFTNSELETELNTAWPGAGSDLFSSLTDMKQIDTSLKAEISQGVEVEYNKTATDILEFTDPNTGASINVSDVLNDIIDNLTTASSTSLSTLTGSNLTQMDAITKNLLMCRASVGAMQNRMDSAADNNEEQNYNMTSILSEVGDVDFTEKTMEYSVAQTVYTATLQTSAKVLTKTLLDYL</sequence>
<keyword evidence="7" id="KW-1185">Reference proteome</keyword>
<dbReference type="NCBIfam" id="TIGR02550">
    <property type="entry name" value="flagell_flgL"/>
    <property type="match status" value="1"/>
</dbReference>
<dbReference type="EMBL" id="LZZM01000138">
    <property type="protein sequence ID" value="OOM77918.1"/>
    <property type="molecule type" value="Genomic_DNA"/>
</dbReference>
<dbReference type="AlphaFoldDB" id="A0A1S8TJH1"/>
<evidence type="ECO:0000256" key="3">
    <source>
        <dbReference type="ARBA" id="ARBA00023143"/>
    </source>
</evidence>
<organism evidence="6 7">
    <name type="scientific">Clostridium puniceum</name>
    <dbReference type="NCBI Taxonomy" id="29367"/>
    <lineage>
        <taxon>Bacteria</taxon>
        <taxon>Bacillati</taxon>
        <taxon>Bacillota</taxon>
        <taxon>Clostridia</taxon>
        <taxon>Eubacteriales</taxon>
        <taxon>Clostridiaceae</taxon>
        <taxon>Clostridium</taxon>
    </lineage>
</organism>
<protein>
    <submittedName>
        <fullName evidence="6">Flagellin 2</fullName>
    </submittedName>
</protein>
<evidence type="ECO:0000256" key="2">
    <source>
        <dbReference type="ARBA" id="ARBA00005709"/>
    </source>
</evidence>
<dbReference type="STRING" id="29367.CLPUN_20910"/>
<evidence type="ECO:0000256" key="1">
    <source>
        <dbReference type="ARBA" id="ARBA00004365"/>
    </source>
</evidence>
<dbReference type="GO" id="GO:0071973">
    <property type="term" value="P:bacterial-type flagellum-dependent cell motility"/>
    <property type="evidence" value="ECO:0007669"/>
    <property type="project" value="InterPro"/>
</dbReference>
<dbReference type="InterPro" id="IPR013384">
    <property type="entry name" value="Flagell_FlgL"/>
</dbReference>
<dbReference type="Pfam" id="PF00669">
    <property type="entry name" value="Flagellin_N"/>
    <property type="match status" value="1"/>
</dbReference>
<dbReference type="OrthoDB" id="9758307at2"/>
<evidence type="ECO:0000313" key="7">
    <source>
        <dbReference type="Proteomes" id="UP000190890"/>
    </source>
</evidence>
<dbReference type="PANTHER" id="PTHR42792">
    <property type="entry name" value="FLAGELLIN"/>
    <property type="match status" value="1"/>
</dbReference>
<evidence type="ECO:0000259" key="4">
    <source>
        <dbReference type="Pfam" id="PF00669"/>
    </source>
</evidence>
<dbReference type="GO" id="GO:0009424">
    <property type="term" value="C:bacterial-type flagellum hook"/>
    <property type="evidence" value="ECO:0007669"/>
    <property type="project" value="InterPro"/>
</dbReference>
<keyword evidence="3" id="KW-0975">Bacterial flagellum</keyword>
<proteinExistence type="inferred from homology"/>
<accession>A0A1S8TJH1</accession>
<keyword evidence="6" id="KW-0966">Cell projection</keyword>
<dbReference type="InterPro" id="IPR001029">
    <property type="entry name" value="Flagellin_N"/>
</dbReference>
<feature type="domain" description="Flagellin C-terminal" evidence="5">
    <location>
        <begin position="316"/>
        <end position="397"/>
    </location>
</feature>
<keyword evidence="6" id="KW-0282">Flagellum</keyword>
<keyword evidence="6" id="KW-0969">Cilium</keyword>
<comment type="similarity">
    <text evidence="2">Belongs to the bacterial flagellin family.</text>
</comment>
<dbReference type="GO" id="GO:0005198">
    <property type="term" value="F:structural molecule activity"/>
    <property type="evidence" value="ECO:0007669"/>
    <property type="project" value="InterPro"/>
</dbReference>
<dbReference type="Gene3D" id="1.20.1330.10">
    <property type="entry name" value="f41 fragment of flagellin, N-terminal domain"/>
    <property type="match status" value="1"/>
</dbReference>
<name>A0A1S8TJH1_9CLOT</name>
<evidence type="ECO:0000313" key="6">
    <source>
        <dbReference type="EMBL" id="OOM77918.1"/>
    </source>
</evidence>
<dbReference type="RefSeq" id="WP_077847233.1">
    <property type="nucleotide sequence ID" value="NZ_LZZM01000138.1"/>
</dbReference>
<comment type="caution">
    <text evidence="6">The sequence shown here is derived from an EMBL/GenBank/DDBJ whole genome shotgun (WGS) entry which is preliminary data.</text>
</comment>
<dbReference type="InterPro" id="IPR001492">
    <property type="entry name" value="Flagellin"/>
</dbReference>
<gene>
    <name evidence="6" type="primary">fliC2</name>
    <name evidence="6" type="ORF">CLPUN_20910</name>
</gene>